<keyword evidence="2" id="KW-1185">Reference proteome</keyword>
<evidence type="ECO:0000313" key="2">
    <source>
        <dbReference type="Proteomes" id="UP000827952"/>
    </source>
</evidence>
<protein>
    <submittedName>
        <fullName evidence="1">Uncharacterized protein</fullName>
    </submittedName>
</protein>
<gene>
    <name evidence="1" type="ORF">vBAfaPQDWS595_63</name>
</gene>
<organism evidence="1 2">
    <name type="scientific">Alcaligenes phage vB_Af_QDWS595</name>
    <dbReference type="NCBI Taxonomy" id="2877946"/>
    <lineage>
        <taxon>Viruses</taxon>
        <taxon>Duplodnaviria</taxon>
        <taxon>Heunggongvirae</taxon>
        <taxon>Uroviricota</taxon>
        <taxon>Caudoviricetes</taxon>
        <taxon>Schitoviridae</taxon>
        <taxon>Petruschkyvirus</taxon>
        <taxon>Petruschkyvirus QDWS595</taxon>
    </lineage>
</organism>
<name>A0AAE8Y1E4_9CAUD</name>
<accession>A0AAE8Y1E4</accession>
<reference evidence="1" key="1">
    <citation type="submission" date="2021-09" db="EMBL/GenBank/DDBJ databases">
        <title>Complete genome analysis of a novel Alcaligenes phage vB_Af_QDWS595.</title>
        <authorList>
            <person name="Jing Y."/>
            <person name="Wang J."/>
        </authorList>
    </citation>
    <scope>NUCLEOTIDE SEQUENCE</scope>
</reference>
<dbReference type="Proteomes" id="UP000827952">
    <property type="component" value="Segment"/>
</dbReference>
<dbReference type="EMBL" id="OK149171">
    <property type="protein sequence ID" value="UCR75547.1"/>
    <property type="molecule type" value="Genomic_DNA"/>
</dbReference>
<sequence>MNIYKITPKWNHREPDDYDVCVGAVVAAETKQDAAATYPQYKDWGIAVTWCSANQCWIRQGETYNPYGFWVANANRVKVELLATNTTYEKGVILVSSHNG</sequence>
<evidence type="ECO:0000313" key="1">
    <source>
        <dbReference type="EMBL" id="UCR75547.1"/>
    </source>
</evidence>
<proteinExistence type="predicted"/>